<feature type="transmembrane region" description="Helical" evidence="1">
    <location>
        <begin position="52"/>
        <end position="78"/>
    </location>
</feature>
<feature type="transmembrane region" description="Helical" evidence="1">
    <location>
        <begin position="84"/>
        <end position="106"/>
    </location>
</feature>
<evidence type="ECO:0000256" key="1">
    <source>
        <dbReference type="SAM" id="Phobius"/>
    </source>
</evidence>
<proteinExistence type="predicted"/>
<protein>
    <submittedName>
        <fullName evidence="2">Uncharacterized protein</fullName>
    </submittedName>
</protein>
<evidence type="ECO:0000313" key="2">
    <source>
        <dbReference type="EMBL" id="OMD33148.1"/>
    </source>
</evidence>
<reference evidence="2 3" key="1">
    <citation type="submission" date="2016-11" db="EMBL/GenBank/DDBJ databases">
        <title>Paenibacillus species isolates.</title>
        <authorList>
            <person name="Beno S.M."/>
        </authorList>
    </citation>
    <scope>NUCLEOTIDE SEQUENCE [LARGE SCALE GENOMIC DNA]</scope>
    <source>
        <strain evidence="2 3">FSL H7-0433</strain>
    </source>
</reference>
<keyword evidence="1" id="KW-1133">Transmembrane helix</keyword>
<accession>A0ABX3GPA5</accession>
<sequence>MNIWINVGVVGGLIIVLILIRKALDKLFSKWFVPTAERIGKRLGTKVKKQSTIVIVEIFTLLILLMFVIGHLTLVLIMGTDGFFILYSVLMMIVFLVLILVSSAVIQEYKRLNPKYESSIGKGLRRIDIGKKFKSIYLLNRLWLLMEQSLDFFKSLMILQISLICLITLQWSPNFYFLSLCFIPLYANYWVYFVKVITPNTNSEGVFIRRAFMYLSLMALVIFEVFKRFQGYLIEVPYTPSINVFLLTSSGILYIAFDRVLKEILSDYLHFKKERTKAIELNERQGDWSI</sequence>
<feature type="transmembrane region" description="Helical" evidence="1">
    <location>
        <begin position="238"/>
        <end position="257"/>
    </location>
</feature>
<comment type="caution">
    <text evidence="2">The sequence shown here is derived from an EMBL/GenBank/DDBJ whole genome shotgun (WGS) entry which is preliminary data.</text>
</comment>
<keyword evidence="1" id="KW-0472">Membrane</keyword>
<feature type="transmembrane region" description="Helical" evidence="1">
    <location>
        <begin position="6"/>
        <end position="24"/>
    </location>
</feature>
<gene>
    <name evidence="2" type="ORF">BSO21_15715</name>
</gene>
<keyword evidence="3" id="KW-1185">Reference proteome</keyword>
<dbReference type="RefSeq" id="WP_076219122.1">
    <property type="nucleotide sequence ID" value="NZ_MPVM01000007.1"/>
</dbReference>
<feature type="transmembrane region" description="Helical" evidence="1">
    <location>
        <begin position="175"/>
        <end position="194"/>
    </location>
</feature>
<feature type="transmembrane region" description="Helical" evidence="1">
    <location>
        <begin position="152"/>
        <end position="169"/>
    </location>
</feature>
<keyword evidence="1" id="KW-0812">Transmembrane</keyword>
<name>A0ABX3GPA5_9BACL</name>
<feature type="transmembrane region" description="Helical" evidence="1">
    <location>
        <begin position="206"/>
        <end position="226"/>
    </location>
</feature>
<dbReference type="EMBL" id="MPVP01000093">
    <property type="protein sequence ID" value="OMD33148.1"/>
    <property type="molecule type" value="Genomic_DNA"/>
</dbReference>
<dbReference type="Proteomes" id="UP000187158">
    <property type="component" value="Unassembled WGS sequence"/>
</dbReference>
<organism evidence="2 3">
    <name type="scientific">Paenibacillus odorifer</name>
    <dbReference type="NCBI Taxonomy" id="189426"/>
    <lineage>
        <taxon>Bacteria</taxon>
        <taxon>Bacillati</taxon>
        <taxon>Bacillota</taxon>
        <taxon>Bacilli</taxon>
        <taxon>Bacillales</taxon>
        <taxon>Paenibacillaceae</taxon>
        <taxon>Paenibacillus</taxon>
    </lineage>
</organism>
<evidence type="ECO:0000313" key="3">
    <source>
        <dbReference type="Proteomes" id="UP000187158"/>
    </source>
</evidence>